<evidence type="ECO:0000313" key="3">
    <source>
        <dbReference type="Proteomes" id="UP001515480"/>
    </source>
</evidence>
<keyword evidence="3" id="KW-1185">Reference proteome</keyword>
<feature type="compositionally biased region" description="Polar residues" evidence="1">
    <location>
        <begin position="17"/>
        <end position="28"/>
    </location>
</feature>
<dbReference type="Proteomes" id="UP001515480">
    <property type="component" value="Unassembled WGS sequence"/>
</dbReference>
<organism evidence="2 3">
    <name type="scientific">Prymnesium parvum</name>
    <name type="common">Toxic golden alga</name>
    <dbReference type="NCBI Taxonomy" id="97485"/>
    <lineage>
        <taxon>Eukaryota</taxon>
        <taxon>Haptista</taxon>
        <taxon>Haptophyta</taxon>
        <taxon>Prymnesiophyceae</taxon>
        <taxon>Prymnesiales</taxon>
        <taxon>Prymnesiaceae</taxon>
        <taxon>Prymnesium</taxon>
    </lineage>
</organism>
<reference evidence="2 3" key="1">
    <citation type="journal article" date="2024" name="Science">
        <title>Giant polyketide synthase enzymes in the biosynthesis of giant marine polyether toxins.</title>
        <authorList>
            <person name="Fallon T.R."/>
            <person name="Shende V.V."/>
            <person name="Wierzbicki I.H."/>
            <person name="Pendleton A.L."/>
            <person name="Watervoot N.F."/>
            <person name="Auber R.P."/>
            <person name="Gonzalez D.J."/>
            <person name="Wisecaver J.H."/>
            <person name="Moore B.S."/>
        </authorList>
    </citation>
    <scope>NUCLEOTIDE SEQUENCE [LARGE SCALE GENOMIC DNA]</scope>
    <source>
        <strain evidence="2 3">12B1</strain>
    </source>
</reference>
<protein>
    <recommendedName>
        <fullName evidence="4">Cellulase</fullName>
    </recommendedName>
</protein>
<name>A0AB34J9W8_PRYPA</name>
<gene>
    <name evidence="2" type="ORF">AB1Y20_002699</name>
</gene>
<evidence type="ECO:0000256" key="1">
    <source>
        <dbReference type="SAM" id="MobiDB-lite"/>
    </source>
</evidence>
<dbReference type="EMBL" id="JBGBPQ010000010">
    <property type="protein sequence ID" value="KAL1518405.1"/>
    <property type="molecule type" value="Genomic_DNA"/>
</dbReference>
<comment type="caution">
    <text evidence="2">The sequence shown here is derived from an EMBL/GenBank/DDBJ whole genome shotgun (WGS) entry which is preliminary data.</text>
</comment>
<evidence type="ECO:0008006" key="4">
    <source>
        <dbReference type="Google" id="ProtNLM"/>
    </source>
</evidence>
<evidence type="ECO:0000313" key="2">
    <source>
        <dbReference type="EMBL" id="KAL1518405.1"/>
    </source>
</evidence>
<feature type="region of interest" description="Disordered" evidence="1">
    <location>
        <begin position="17"/>
        <end position="37"/>
    </location>
</feature>
<sequence>MKSLLLVLLASARGENLTGNETNGSNLTAPPSAPPPPAEPLCIEGFPPELCSSAWDVCGTPSANRRKIGEKSQVCIGFESRGGGGAAVKAVFHATVDVYSRLRATALIPVIASGNWSVAEPYSFMFLAAEGHRSVGQTRGVVSAVGDDGSVNCTTAANGAAALPDNECSSAAVGCACFGWINQSKPVITPEWKLSTALTAIIHMKDGIVTHIAWDSQCNLCQGRNDGSMTCQPDGSDALCTNQNGWGEAPGGGGPGPCTDCYLELDPATCNDASCAPTVYVAWEGTDANGMPLLSGGAILSRFQAFSLNGVYDELVDEVREVGTRRRLADAWL</sequence>
<dbReference type="AlphaFoldDB" id="A0AB34J9W8"/>
<accession>A0AB34J9W8</accession>
<proteinExistence type="predicted"/>